<evidence type="ECO:0000256" key="2">
    <source>
        <dbReference type="ARBA" id="ARBA00023027"/>
    </source>
</evidence>
<accession>A0A0M6Y9F0</accession>
<dbReference type="Proteomes" id="UP000048926">
    <property type="component" value="Unassembled WGS sequence"/>
</dbReference>
<dbReference type="EMBL" id="CXST01000004">
    <property type="protein sequence ID" value="CTQ46725.1"/>
    <property type="molecule type" value="Genomic_DNA"/>
</dbReference>
<sequence>MPTSAIVQFGTSRFLQAHADLFVSEAIAEGQNAGPITVVQTSGDASRAHRLKALADPSGYEVRIKGIDKGTLVDASKTVSSIKRALSLPEDLAEVAKAVAGEARIILSNTADAGYRPSEADKSTDFSIDMSYPAKLTWFLFQRFGMGGAPVQVMPAELIPENGNVLRDLVLSIAALYPPEFADWLRSNVTWVNSLVDRIVSEPLEPAGAVAEPYALWAIEKQPGLILPCAHPCVQVVEDLEQVETLKLFILNLGHTYLVSRWLAAGGSSLQFVRELIDSPDYGPDLTDLYRCEVIPAFEAHGRKNEAEAYAATTIDRFKNPFLDHKLADIAQNHGEKIDRRISSFLSWARKADASLQMPRLDAVAAGAEAARS</sequence>
<dbReference type="SUPFAM" id="SSF51735">
    <property type="entry name" value="NAD(P)-binding Rossmann-fold domains"/>
    <property type="match status" value="1"/>
</dbReference>
<name>A0A0M6Y9F0_9HYPH</name>
<evidence type="ECO:0000256" key="1">
    <source>
        <dbReference type="ARBA" id="ARBA00023002"/>
    </source>
</evidence>
<keyword evidence="2" id="KW-0520">NAD</keyword>
<evidence type="ECO:0000259" key="3">
    <source>
        <dbReference type="Pfam" id="PF01232"/>
    </source>
</evidence>
<dbReference type="OrthoDB" id="271711at2"/>
<evidence type="ECO:0000313" key="6">
    <source>
        <dbReference type="Proteomes" id="UP000048926"/>
    </source>
</evidence>
<keyword evidence="1 5" id="KW-0560">Oxidoreductase</keyword>
<gene>
    <name evidence="5" type="primary">uxaB</name>
    <name evidence="5" type="ORF">LAL4801_05184</name>
</gene>
<dbReference type="InterPro" id="IPR036291">
    <property type="entry name" value="NAD(P)-bd_dom_sf"/>
</dbReference>
<feature type="domain" description="Mannitol dehydrogenase C-terminal" evidence="4">
    <location>
        <begin position="239"/>
        <end position="353"/>
    </location>
</feature>
<dbReference type="InterPro" id="IPR008927">
    <property type="entry name" value="6-PGluconate_DH-like_C_sf"/>
</dbReference>
<evidence type="ECO:0000259" key="4">
    <source>
        <dbReference type="Pfam" id="PF08125"/>
    </source>
</evidence>
<feature type="domain" description="Mannitol dehydrogenase N-terminal" evidence="3">
    <location>
        <begin position="5"/>
        <end position="222"/>
    </location>
</feature>
<protein>
    <submittedName>
        <fullName evidence="5">Altronate oxidoreductase</fullName>
        <ecNumber evidence="5">1.1.1.58</ecNumber>
    </submittedName>
</protein>
<dbReference type="RefSeq" id="WP_055660756.1">
    <property type="nucleotide sequence ID" value="NZ_CXST01000004.1"/>
</dbReference>
<evidence type="ECO:0000313" key="5">
    <source>
        <dbReference type="EMBL" id="CTQ46725.1"/>
    </source>
</evidence>
<dbReference type="Gene3D" id="1.10.1040.10">
    <property type="entry name" value="N-(1-d-carboxylethyl)-l-norvaline Dehydrogenase, domain 2"/>
    <property type="match status" value="1"/>
</dbReference>
<dbReference type="Gene3D" id="3.40.50.720">
    <property type="entry name" value="NAD(P)-binding Rossmann-like Domain"/>
    <property type="match status" value="1"/>
</dbReference>
<organism evidence="5 6">
    <name type="scientific">Roseibium aggregatum</name>
    <dbReference type="NCBI Taxonomy" id="187304"/>
    <lineage>
        <taxon>Bacteria</taxon>
        <taxon>Pseudomonadati</taxon>
        <taxon>Pseudomonadota</taxon>
        <taxon>Alphaproteobacteria</taxon>
        <taxon>Hyphomicrobiales</taxon>
        <taxon>Stappiaceae</taxon>
        <taxon>Roseibium</taxon>
    </lineage>
</organism>
<dbReference type="AlphaFoldDB" id="A0A0M6Y9F0"/>
<dbReference type="InterPro" id="IPR013131">
    <property type="entry name" value="Mannitol_DH_N"/>
</dbReference>
<dbReference type="PANTHER" id="PTHR30524">
    <property type="entry name" value="MANNITOL-1-PHOSPHATE 5-DEHYDROGENASE"/>
    <property type="match status" value="1"/>
</dbReference>
<dbReference type="Pfam" id="PF08125">
    <property type="entry name" value="Mannitol_dh_C"/>
    <property type="match status" value="1"/>
</dbReference>
<reference evidence="6" key="1">
    <citation type="submission" date="2015-07" db="EMBL/GenBank/DDBJ databases">
        <authorList>
            <person name="Rodrigo-Torres Lidia"/>
            <person name="Arahal R.David."/>
        </authorList>
    </citation>
    <scope>NUCLEOTIDE SEQUENCE [LARGE SCALE GENOMIC DNA]</scope>
    <source>
        <strain evidence="6">CECT 4801</strain>
    </source>
</reference>
<dbReference type="InterPro" id="IPR013118">
    <property type="entry name" value="Mannitol_DH_C"/>
</dbReference>
<dbReference type="SUPFAM" id="SSF48179">
    <property type="entry name" value="6-phosphogluconate dehydrogenase C-terminal domain-like"/>
    <property type="match status" value="1"/>
</dbReference>
<proteinExistence type="predicted"/>
<dbReference type="GO" id="GO:0009026">
    <property type="term" value="F:tagaturonate reductase activity"/>
    <property type="evidence" value="ECO:0007669"/>
    <property type="project" value="UniProtKB-EC"/>
</dbReference>
<dbReference type="InterPro" id="IPR013328">
    <property type="entry name" value="6PGD_dom2"/>
</dbReference>
<dbReference type="Pfam" id="PF01232">
    <property type="entry name" value="Mannitol_dh"/>
    <property type="match status" value="1"/>
</dbReference>
<dbReference type="EC" id="1.1.1.58" evidence="5"/>
<keyword evidence="6" id="KW-1185">Reference proteome</keyword>
<dbReference type="PANTHER" id="PTHR30524:SF0">
    <property type="entry name" value="ALTRONATE OXIDOREDUCTASE-RELATED"/>
    <property type="match status" value="1"/>
</dbReference>